<evidence type="ECO:0000256" key="1">
    <source>
        <dbReference type="ARBA" id="ARBA00001954"/>
    </source>
</evidence>
<proteinExistence type="predicted"/>
<dbReference type="Gene3D" id="2.60.120.650">
    <property type="entry name" value="Cupin"/>
    <property type="match status" value="1"/>
</dbReference>
<dbReference type="Proteomes" id="UP000702425">
    <property type="component" value="Unassembled WGS sequence"/>
</dbReference>
<reference evidence="5 6" key="1">
    <citation type="journal article" date="2020" name="Sci. Rep.">
        <title>A novel cyanobacterial geosmin producer, revising GeoA distribution and dispersion patterns in Bacteria.</title>
        <authorList>
            <person name="Churro C."/>
            <person name="Semedo-Aguiar A.P."/>
            <person name="Silva A.D."/>
            <person name="Pereira-Leal J.B."/>
            <person name="Leite R.B."/>
        </authorList>
    </citation>
    <scope>NUCLEOTIDE SEQUENCE [LARGE SCALE GENOMIC DNA]</scope>
    <source>
        <strain evidence="5 6">IPMA8</strain>
    </source>
</reference>
<protein>
    <recommendedName>
        <fullName evidence="4">JmjC domain-containing protein</fullName>
    </recommendedName>
</protein>
<dbReference type="InterPro" id="IPR003347">
    <property type="entry name" value="JmjC_dom"/>
</dbReference>
<dbReference type="PANTHER" id="PTHR13096:SF9">
    <property type="entry name" value="BIFUNCTIONAL LYSINE-SPECIFIC DEMETHYLASE AND HISTIDYL-HYDROXYLASE"/>
    <property type="match status" value="1"/>
</dbReference>
<keyword evidence="3" id="KW-0408">Iron</keyword>
<evidence type="ECO:0000259" key="4">
    <source>
        <dbReference type="PROSITE" id="PS51184"/>
    </source>
</evidence>
<keyword evidence="6" id="KW-1185">Reference proteome</keyword>
<name>A0ABX2CRU0_9CYAN</name>
<dbReference type="PANTHER" id="PTHR13096">
    <property type="entry name" value="MINA53 MYC INDUCED NUCLEAR ANTIGEN"/>
    <property type="match status" value="1"/>
</dbReference>
<keyword evidence="2" id="KW-0479">Metal-binding</keyword>
<evidence type="ECO:0000256" key="2">
    <source>
        <dbReference type="ARBA" id="ARBA00022723"/>
    </source>
</evidence>
<evidence type="ECO:0000313" key="6">
    <source>
        <dbReference type="Proteomes" id="UP000702425"/>
    </source>
</evidence>
<dbReference type="SUPFAM" id="SSF51197">
    <property type="entry name" value="Clavaminate synthase-like"/>
    <property type="match status" value="1"/>
</dbReference>
<evidence type="ECO:0000256" key="3">
    <source>
        <dbReference type="ARBA" id="ARBA00023004"/>
    </source>
</evidence>
<dbReference type="Pfam" id="PF08007">
    <property type="entry name" value="JmjC_2"/>
    <property type="match status" value="1"/>
</dbReference>
<dbReference type="RefSeq" id="WP_172185818.1">
    <property type="nucleotide sequence ID" value="NZ_CAWPPK010000002.1"/>
</dbReference>
<feature type="domain" description="JmjC" evidence="4">
    <location>
        <begin position="84"/>
        <end position="226"/>
    </location>
</feature>
<dbReference type="PROSITE" id="PS51184">
    <property type="entry name" value="JMJC"/>
    <property type="match status" value="1"/>
</dbReference>
<dbReference type="EMBL" id="SRRZ01000010">
    <property type="protein sequence ID" value="NQE33131.1"/>
    <property type="molecule type" value="Genomic_DNA"/>
</dbReference>
<organism evidence="5 6">
    <name type="scientific">Microcoleus asticus IPMA8</name>
    <dbReference type="NCBI Taxonomy" id="2563858"/>
    <lineage>
        <taxon>Bacteria</taxon>
        <taxon>Bacillati</taxon>
        <taxon>Cyanobacteriota</taxon>
        <taxon>Cyanophyceae</taxon>
        <taxon>Oscillatoriophycideae</taxon>
        <taxon>Oscillatoriales</taxon>
        <taxon>Microcoleaceae</taxon>
        <taxon>Microcoleus</taxon>
        <taxon>Microcoleus asticus</taxon>
    </lineage>
</organism>
<dbReference type="InterPro" id="IPR039994">
    <property type="entry name" value="NO66-like"/>
</dbReference>
<gene>
    <name evidence="5" type="ORF">E5S67_00848</name>
</gene>
<evidence type="ECO:0000313" key="5">
    <source>
        <dbReference type="EMBL" id="NQE33131.1"/>
    </source>
</evidence>
<comment type="caution">
    <text evidence="5">The sequence shown here is derived from an EMBL/GenBank/DDBJ whole genome shotgun (WGS) entry which is preliminary data.</text>
</comment>
<accession>A0ABX2CRU0</accession>
<sequence>MRSIANLLQPYNLKDFLDDNWTTKAVVIPSEGKKDFSHLFSWEKLNYLLNFHELKYPEIRLAIGGKVLDESANENLIKSCQSGATLIINEVHKLIPEIALFAAEIKSDFGYGNQVNAYCSWPEKQGFFSHYDTHEVFILQVDGIKQWYVFEDTIKCPLKDQKSSSFPPPETEAYLSCILHPGDVLYIPRGHWHYAVACEEPSLHLTLGIHCKTGIDFLEWLVSELREQSDWRKSLPLRTNPDSINANVNSLIAQLHRYANSKNLADEYSSYLDSLGKPVAKYSLPHQAGFNIFPCGVQTKFRIPKFQRVRIHELSDGGGYKIVVAGKEVSLRGVTAKFTDNLFSTEFFTGEDVMDWLPDYDWEIDVVPLLSKLVVEGIIFVG</sequence>
<comment type="cofactor">
    <cofactor evidence="1">
        <name>Fe(2+)</name>
        <dbReference type="ChEBI" id="CHEBI:29033"/>
    </cofactor>
</comment>